<evidence type="ECO:0000256" key="2">
    <source>
        <dbReference type="ARBA" id="ARBA00022723"/>
    </source>
</evidence>
<feature type="domain" description="Zinc finger PHD-type" evidence="6">
    <location>
        <begin position="280"/>
        <end position="346"/>
    </location>
</feature>
<keyword evidence="2" id="KW-0479">Metal-binding</keyword>
<dbReference type="PANTHER" id="PTHR46235:SF13">
    <property type="entry name" value="EDM2-LIKE PROTEIN1"/>
    <property type="match status" value="1"/>
</dbReference>
<evidence type="ECO:0000256" key="3">
    <source>
        <dbReference type="ARBA" id="ARBA00022771"/>
    </source>
</evidence>
<evidence type="ECO:0000313" key="8">
    <source>
        <dbReference type="RefSeq" id="XP_056693368.1"/>
    </source>
</evidence>
<dbReference type="Gene3D" id="3.30.40.10">
    <property type="entry name" value="Zinc/RING finger domain, C3HC4 (zinc finger)"/>
    <property type="match status" value="2"/>
</dbReference>
<name>A0ABM3RCM4_SPIOL</name>
<dbReference type="Pfam" id="PF12047">
    <property type="entry name" value="DNMT1-RFD"/>
    <property type="match status" value="1"/>
</dbReference>
<dbReference type="SUPFAM" id="SSF53335">
    <property type="entry name" value="S-adenosyl-L-methionine-dependent methyltransferases"/>
    <property type="match status" value="1"/>
</dbReference>
<dbReference type="InterPro" id="IPR022702">
    <property type="entry name" value="Cytosine_MeTrfase1_RFD"/>
</dbReference>
<comment type="subcellular location">
    <subcellularLocation>
        <location evidence="1">Nucleus</location>
    </subcellularLocation>
</comment>
<evidence type="ECO:0000313" key="7">
    <source>
        <dbReference type="Proteomes" id="UP000813463"/>
    </source>
</evidence>
<reference evidence="8" key="2">
    <citation type="submission" date="2025-08" db="UniProtKB">
        <authorList>
            <consortium name="RefSeq"/>
        </authorList>
    </citation>
    <scope>IDENTIFICATION</scope>
    <source>
        <tissue evidence="8">Leaf</tissue>
    </source>
</reference>
<feature type="domain" description="Zinc finger PHD-type" evidence="6">
    <location>
        <begin position="347"/>
        <end position="413"/>
    </location>
</feature>
<evidence type="ECO:0000259" key="6">
    <source>
        <dbReference type="SMART" id="SM00249"/>
    </source>
</evidence>
<dbReference type="GeneID" id="110800265"/>
<dbReference type="InterPro" id="IPR001965">
    <property type="entry name" value="Znf_PHD"/>
</dbReference>
<dbReference type="InterPro" id="IPR029063">
    <property type="entry name" value="SAM-dependent_MTases_sf"/>
</dbReference>
<proteinExistence type="predicted"/>
<evidence type="ECO:0000256" key="4">
    <source>
        <dbReference type="ARBA" id="ARBA00022833"/>
    </source>
</evidence>
<dbReference type="SMART" id="SM00249">
    <property type="entry name" value="PHD"/>
    <property type="match status" value="3"/>
</dbReference>
<reference evidence="7" key="1">
    <citation type="journal article" date="2021" name="Nat. Commun.">
        <title>Genomic analyses provide insights into spinach domestication and the genetic basis of agronomic traits.</title>
        <authorList>
            <person name="Cai X."/>
            <person name="Sun X."/>
            <person name="Xu C."/>
            <person name="Sun H."/>
            <person name="Wang X."/>
            <person name="Ge C."/>
            <person name="Zhang Z."/>
            <person name="Wang Q."/>
            <person name="Fei Z."/>
            <person name="Jiao C."/>
            <person name="Wang Q."/>
        </authorList>
    </citation>
    <scope>NUCLEOTIDE SEQUENCE [LARGE SCALE GENOMIC DNA]</scope>
    <source>
        <strain evidence="7">cv. Varoflay</strain>
    </source>
</reference>
<dbReference type="InterPro" id="IPR055198">
    <property type="entry name" value="NSD_PHD"/>
</dbReference>
<accession>A0ABM3RCM4</accession>
<feature type="domain" description="Zinc finger PHD-type" evidence="6">
    <location>
        <begin position="221"/>
        <end position="275"/>
    </location>
</feature>
<organism evidence="7 8">
    <name type="scientific">Spinacia oleracea</name>
    <name type="common">Spinach</name>
    <dbReference type="NCBI Taxonomy" id="3562"/>
    <lineage>
        <taxon>Eukaryota</taxon>
        <taxon>Viridiplantae</taxon>
        <taxon>Streptophyta</taxon>
        <taxon>Embryophyta</taxon>
        <taxon>Tracheophyta</taxon>
        <taxon>Spermatophyta</taxon>
        <taxon>Magnoliopsida</taxon>
        <taxon>eudicotyledons</taxon>
        <taxon>Gunneridae</taxon>
        <taxon>Pentapetalae</taxon>
        <taxon>Caryophyllales</taxon>
        <taxon>Chenopodiaceae</taxon>
        <taxon>Chenopodioideae</taxon>
        <taxon>Anserineae</taxon>
        <taxon>Spinacia</taxon>
    </lineage>
</organism>
<dbReference type="Pfam" id="PF22908">
    <property type="entry name" value="PHD_NSD"/>
    <property type="match status" value="1"/>
</dbReference>
<sequence length="968" mass="110225">MVSSDEEGEIFPDSVSDYEFINQASEHVSFAFLPLQWPKEEPVDNVNLEMFLVGFSDDGLRKVFKKVVAWRYELSYVQPEISVLCKGNIWLKLLKPKKSFETTVRSILVTVQCLHFVKHNVEATESSIWGHLSRVFSTYEVAPSEVDCVNHISLLRNAAALDKTFLKSEYMLGILLEKPTKGKVLQMEGLPVKRADFIVDDVEDPCEPDDSFDSEDFFDTCCSLCDNGGDILSCEGRCMRSFHATEASGEGLCESLGLSTAQVNKIPVFKCKNCRYQQHQCSICGKLGSSDLSSKPEVFPCIAGNCGRFYHPRCVSKELYKRNDTQEEDLEKKIAAGESFACPVHKCFVCKRVEDREVDDLQFAVCRRCPKSYHRKCLPREITFEDDDDNGILPRAWDGLLLKRILIYCLDHEIDPTLGTPLRNHILFPGMFKERNHVPEHGLTKANVLPMKRKLLPYPYATKTVERKIVKQADKVNYYNFKGSDSIMQVGKCSIKPSIDTQKNSSLSSLTSASRGHMKFLPTLTANKTVLEKSKFNSEKIMKSNVVQLGNVDKSWKKHNTVPSAKPLLDKQSCSSPVDIQLEKRIVALMENVNASFDEDEFKKQQIIPSNYNSQNPLDKTLTKMKVEVTVKAIRTALQKLEKGGTVEDAKTHCSAELLRQVPLWKKRLDVYLAPFIHGMSYTSYGRHFTKLDKLEEIVQRLHWYVQDGDTIVDFCCGANDFSCLMKKKLDDVGKKCYFKNYDLFPSKNDFNFEQRDWFSVKPSELPDGSRLIMGLNPPFGYKAALANRFINKALQFNPKLLIFIVPPETKRLDSRKGTRYELIWEDPYLLAGEAFYLPGSCDANEKHLSQWNNVTPPLYLWSHPGWTRKHREIAYNCGQSQLFNQPQCSQPPPAWNYLLQEQQDCYGDFSNVIDMYGGLPRMLDDVPEHSHNPMAFKVAGHLETISPVDELEDMSISPTDSPTGFIS</sequence>
<dbReference type="CDD" id="cd15565">
    <property type="entry name" value="PHD2_NSD"/>
    <property type="match status" value="1"/>
</dbReference>
<dbReference type="PANTHER" id="PTHR46235">
    <property type="entry name" value="PHD FINGER-CONTAINING PROTEIN DDB_G0268158"/>
    <property type="match status" value="1"/>
</dbReference>
<gene>
    <name evidence="8" type="primary">LOC110800265</name>
</gene>
<keyword evidence="3" id="KW-0863">Zinc-finger</keyword>
<evidence type="ECO:0000256" key="5">
    <source>
        <dbReference type="ARBA" id="ARBA00023242"/>
    </source>
</evidence>
<protein>
    <submittedName>
        <fullName evidence="8">Protein ENHANCED DOWNY MILDEW 2 isoform X1</fullName>
    </submittedName>
</protein>
<dbReference type="Pfam" id="PF26055">
    <property type="entry name" value="Mtase_EDM2"/>
    <property type="match status" value="1"/>
</dbReference>
<dbReference type="InterPro" id="IPR058939">
    <property type="entry name" value="Mtase_EDM2"/>
</dbReference>
<keyword evidence="4" id="KW-0862">Zinc</keyword>
<dbReference type="RefSeq" id="XP_056693368.1">
    <property type="nucleotide sequence ID" value="XM_056837390.1"/>
</dbReference>
<dbReference type="InterPro" id="IPR013083">
    <property type="entry name" value="Znf_RING/FYVE/PHD"/>
</dbReference>
<keyword evidence="7" id="KW-1185">Reference proteome</keyword>
<dbReference type="Proteomes" id="UP000813463">
    <property type="component" value="Chromosome 2"/>
</dbReference>
<evidence type="ECO:0000256" key="1">
    <source>
        <dbReference type="ARBA" id="ARBA00004123"/>
    </source>
</evidence>
<keyword evidence="5" id="KW-0539">Nucleus</keyword>